<dbReference type="RefSeq" id="XP_022302148.1">
    <property type="nucleotide sequence ID" value="XM_022446440.1"/>
</dbReference>
<evidence type="ECO:0000256" key="1">
    <source>
        <dbReference type="SAM" id="MobiDB-lite"/>
    </source>
</evidence>
<feature type="region of interest" description="Disordered" evidence="1">
    <location>
        <begin position="120"/>
        <end position="272"/>
    </location>
</feature>
<dbReference type="RefSeq" id="XP_022302149.1">
    <property type="nucleotide sequence ID" value="XM_022446441.1"/>
</dbReference>
<dbReference type="GeneID" id="111110091"/>
<accession>A0A8B8BFY2</accession>
<dbReference type="Proteomes" id="UP000694844">
    <property type="component" value="Chromosome 8"/>
</dbReference>
<feature type="region of interest" description="Disordered" evidence="1">
    <location>
        <begin position="34"/>
        <end position="102"/>
    </location>
</feature>
<proteinExistence type="predicted"/>
<gene>
    <name evidence="3 4" type="primary">LOC111110091</name>
</gene>
<sequence>MATTRKTHHHQTPPFSHVYSVNVQKATSSALLFPPAQACPPSLSASDAPPPVPKRGGRRHGRMGKGGPTRGGKTHNESAPGRNRSEGDRFSNFLNLETNKGHMNEDIKRTCSVDNSCGIEKNQFERDQPPSEQPNNRFLPGPRSIQGGSPPVPPARNLGNLPRRPMKNSEEAPPLPPDRKRQLPVTPILNSRPLNPHTEVKTAPIPAPLTPLFKSSTLTPNTEVETTPTPAPPSFSTSLPHEVPPPVPKRGGRRRRSGPLRGACNGPTSGSH</sequence>
<name>A0A8B8BFY2_CRAVI</name>
<dbReference type="AlphaFoldDB" id="A0A8B8BFY2"/>
<organism evidence="2 3">
    <name type="scientific">Crassostrea virginica</name>
    <name type="common">Eastern oyster</name>
    <dbReference type="NCBI Taxonomy" id="6565"/>
    <lineage>
        <taxon>Eukaryota</taxon>
        <taxon>Metazoa</taxon>
        <taxon>Spiralia</taxon>
        <taxon>Lophotrochozoa</taxon>
        <taxon>Mollusca</taxon>
        <taxon>Bivalvia</taxon>
        <taxon>Autobranchia</taxon>
        <taxon>Pteriomorphia</taxon>
        <taxon>Ostreida</taxon>
        <taxon>Ostreoidea</taxon>
        <taxon>Ostreidae</taxon>
        <taxon>Crassostrea</taxon>
    </lineage>
</organism>
<reference evidence="3 4" key="1">
    <citation type="submission" date="2025-04" db="UniProtKB">
        <authorList>
            <consortium name="RefSeq"/>
        </authorList>
    </citation>
    <scope>IDENTIFICATION</scope>
    <source>
        <tissue evidence="3 4">Whole sample</tissue>
    </source>
</reference>
<keyword evidence="2" id="KW-1185">Reference proteome</keyword>
<evidence type="ECO:0000313" key="4">
    <source>
        <dbReference type="RefSeq" id="XP_022302149.1"/>
    </source>
</evidence>
<evidence type="ECO:0000313" key="2">
    <source>
        <dbReference type="Proteomes" id="UP000694844"/>
    </source>
</evidence>
<dbReference type="KEGG" id="cvn:111110091"/>
<protein>
    <submittedName>
        <fullName evidence="3 4">Neural Wiskott-Aldrich syndrome protein-like</fullName>
    </submittedName>
</protein>
<feature type="compositionally biased region" description="Low complexity" evidence="1">
    <location>
        <begin position="217"/>
        <end position="238"/>
    </location>
</feature>
<evidence type="ECO:0000313" key="3">
    <source>
        <dbReference type="RefSeq" id="XP_022302148.1"/>
    </source>
</evidence>